<feature type="region of interest" description="Disordered" evidence="9">
    <location>
        <begin position="126"/>
        <end position="151"/>
    </location>
</feature>
<evidence type="ECO:0000259" key="10">
    <source>
        <dbReference type="PROSITE" id="PS50103"/>
    </source>
</evidence>
<dbReference type="PANTHER" id="PTHR22770:SF13">
    <property type="entry name" value="RING-TYPE DOMAIN-CONTAINING PROTEIN"/>
    <property type="match status" value="1"/>
</dbReference>
<sequence>MPFPISSRSSSHRPISMPVCKFFSSKNGCGRGSQCYFQHVQLGSQEQLDSTMRPPNLMPTYRSTNGSPTGPATMPMSAFPDPLAEVSCRYFKRGGCKNGAECRFRHDATSEEEKAHDYYILPQARKDHSEPKSGQNNQDIPKAQLSKATESNTRDLGGALVKFSSGGSVISIEPAAASTARLQMCNVSCSWYQPSKIATLEFTSSQSMEEAAQRLGQTKVLNRTLNCKTAVNKKAKPWQCYVKIGNLDVSTTSKMLKEACGRQPRTVTFGKSSYSSGTEAIGQAIQRLLSSRGFVESWTMSPSTKSGQSKATATFSTMEQAAKAITEFNGYKLPQLGGSKILLSHIVRAKFSILSAMHSAISSELENVQQSFRSNHYLEIKSYPSTDQAHRFTSLHIISDTAQEVGKAKALVEKILNGHTARGGRDLIWHELFLKPEGMAYLNNLGKQHNVFIYRNVSKFILNLYGNEEDRAIVESTLLKTVDDLAVSTFDIDLDGKVPEAAHQAGYRRIVERLGKTAVRLNVMTSPKTITIHGSSDDADWAGAVLREESSQAMGAKSTVEYLTCAVCWCDITETYTTPCGHVYDRECFINQCLSDRDENIPIRCLGSSGSCQAVISLIELESALTRDQLDQLLERSFTRYIRTHPGSYQYCPTADCDQVYEVSDDAKIYTCSTCLTSICTKCGAVNHEGLTCDQYKSAKLGDDAFEEWKKKHGARDCPKCRSTIQKSEGCNHIECRACGAHICWVCMRVFIMSLETYDHMRAEHGSFYDAGYGDY</sequence>
<dbReference type="Pfam" id="PF01485">
    <property type="entry name" value="IBR"/>
    <property type="match status" value="1"/>
</dbReference>
<evidence type="ECO:0008006" key="14">
    <source>
        <dbReference type="Google" id="ProtNLM"/>
    </source>
</evidence>
<dbReference type="PROSITE" id="PS51873">
    <property type="entry name" value="TRIAD"/>
    <property type="match status" value="1"/>
</dbReference>
<dbReference type="SMART" id="SM00356">
    <property type="entry name" value="ZnF_C3H1"/>
    <property type="match status" value="2"/>
</dbReference>
<evidence type="ECO:0000256" key="5">
    <source>
        <dbReference type="ARBA" id="ARBA00022771"/>
    </source>
</evidence>
<evidence type="ECO:0000256" key="8">
    <source>
        <dbReference type="PROSITE-ProRule" id="PRU00723"/>
    </source>
</evidence>
<keyword evidence="13" id="KW-1185">Reference proteome</keyword>
<dbReference type="SUPFAM" id="SSF90229">
    <property type="entry name" value="CCCH zinc finger"/>
    <property type="match status" value="1"/>
</dbReference>
<evidence type="ECO:0000256" key="3">
    <source>
        <dbReference type="ARBA" id="ARBA00022723"/>
    </source>
</evidence>
<protein>
    <recommendedName>
        <fullName evidence="14">RING-type E3 ubiquitin transferase</fullName>
    </recommendedName>
</protein>
<dbReference type="InterPro" id="IPR000571">
    <property type="entry name" value="Znf_CCCH"/>
</dbReference>
<dbReference type="CDD" id="cd22585">
    <property type="entry name" value="Rcat_RBR_DEAH12-like"/>
    <property type="match status" value="1"/>
</dbReference>
<feature type="zinc finger region" description="C3H1-type" evidence="8">
    <location>
        <begin position="14"/>
        <end position="42"/>
    </location>
</feature>
<feature type="zinc finger region" description="C3H1-type" evidence="8">
    <location>
        <begin position="82"/>
        <end position="109"/>
    </location>
</feature>
<organism evidence="12 13">
    <name type="scientific">Lepraria finkii</name>
    <dbReference type="NCBI Taxonomy" id="1340010"/>
    <lineage>
        <taxon>Eukaryota</taxon>
        <taxon>Fungi</taxon>
        <taxon>Dikarya</taxon>
        <taxon>Ascomycota</taxon>
        <taxon>Pezizomycotina</taxon>
        <taxon>Lecanoromycetes</taxon>
        <taxon>OSLEUM clade</taxon>
        <taxon>Lecanoromycetidae</taxon>
        <taxon>Lecanorales</taxon>
        <taxon>Lecanorineae</taxon>
        <taxon>Stereocaulaceae</taxon>
        <taxon>Lepraria</taxon>
    </lineage>
</organism>
<dbReference type="InterPro" id="IPR013087">
    <property type="entry name" value="Znf_C2H2_type"/>
</dbReference>
<dbReference type="InterPro" id="IPR044066">
    <property type="entry name" value="TRIAD_supradom"/>
</dbReference>
<dbReference type="InterPro" id="IPR035979">
    <property type="entry name" value="RBD_domain_sf"/>
</dbReference>
<dbReference type="PANTHER" id="PTHR22770">
    <property type="entry name" value="UBIQUITIN CONJUGATING ENZYME 7 INTERACTING PROTEIN-RELATED"/>
    <property type="match status" value="1"/>
</dbReference>
<dbReference type="InterPro" id="IPR051628">
    <property type="entry name" value="LUBAC_E3_Ligases"/>
</dbReference>
<dbReference type="Gene3D" id="3.30.40.10">
    <property type="entry name" value="Zinc/RING finger domain, C3HC4 (zinc finger)"/>
    <property type="match status" value="1"/>
</dbReference>
<dbReference type="CDD" id="cd16449">
    <property type="entry name" value="RING-HC"/>
    <property type="match status" value="1"/>
</dbReference>
<dbReference type="InterPro" id="IPR013083">
    <property type="entry name" value="Znf_RING/FYVE/PHD"/>
</dbReference>
<keyword evidence="2" id="KW-0808">Transferase</keyword>
<evidence type="ECO:0000256" key="1">
    <source>
        <dbReference type="ARBA" id="ARBA00004906"/>
    </source>
</evidence>
<dbReference type="Gene3D" id="1.20.120.1750">
    <property type="match status" value="1"/>
</dbReference>
<feature type="domain" description="C3H1-type" evidence="10">
    <location>
        <begin position="82"/>
        <end position="109"/>
    </location>
</feature>
<gene>
    <name evidence="12" type="ORF">ABVK25_012317</name>
</gene>
<comment type="caution">
    <text evidence="12">The sequence shown here is derived from an EMBL/GenBank/DDBJ whole genome shotgun (WGS) entry which is preliminary data.</text>
</comment>
<evidence type="ECO:0000256" key="4">
    <source>
        <dbReference type="ARBA" id="ARBA00022737"/>
    </source>
</evidence>
<dbReference type="EMBL" id="JBHFEH010000182">
    <property type="protein sequence ID" value="KAL2044613.1"/>
    <property type="molecule type" value="Genomic_DNA"/>
</dbReference>
<dbReference type="Proteomes" id="UP001590951">
    <property type="component" value="Unassembled WGS sequence"/>
</dbReference>
<dbReference type="InterPro" id="IPR036855">
    <property type="entry name" value="Znf_CCCH_sf"/>
</dbReference>
<proteinExistence type="predicted"/>
<reference evidence="12 13" key="1">
    <citation type="submission" date="2024-09" db="EMBL/GenBank/DDBJ databases">
        <title>Rethinking Asexuality: The Enigmatic Case of Functional Sexual Genes in Lepraria (Stereocaulaceae).</title>
        <authorList>
            <person name="Doellman M."/>
            <person name="Sun Y."/>
            <person name="Barcenas-Pena A."/>
            <person name="Lumbsch H.T."/>
            <person name="Grewe F."/>
        </authorList>
    </citation>
    <scope>NUCLEOTIDE SEQUENCE [LARGE SCALE GENOMIC DNA]</scope>
    <source>
        <strain evidence="12 13">Grewe 0041</strain>
    </source>
</reference>
<dbReference type="InterPro" id="IPR012677">
    <property type="entry name" value="Nucleotide-bd_a/b_plait_sf"/>
</dbReference>
<dbReference type="CDD" id="cd00590">
    <property type="entry name" value="RRM_SF"/>
    <property type="match status" value="1"/>
</dbReference>
<keyword evidence="4" id="KW-0677">Repeat</keyword>
<evidence type="ECO:0000256" key="9">
    <source>
        <dbReference type="SAM" id="MobiDB-lite"/>
    </source>
</evidence>
<keyword evidence="6" id="KW-0833">Ubl conjugation pathway</keyword>
<evidence type="ECO:0000259" key="11">
    <source>
        <dbReference type="PROSITE" id="PS51873"/>
    </source>
</evidence>
<keyword evidence="7 8" id="KW-0862">Zinc</keyword>
<dbReference type="SUPFAM" id="SSF54928">
    <property type="entry name" value="RNA-binding domain, RBD"/>
    <property type="match status" value="2"/>
</dbReference>
<dbReference type="Gene3D" id="3.30.70.330">
    <property type="match status" value="2"/>
</dbReference>
<dbReference type="PROSITE" id="PS00028">
    <property type="entry name" value="ZINC_FINGER_C2H2_1"/>
    <property type="match status" value="1"/>
</dbReference>
<evidence type="ECO:0000313" key="12">
    <source>
        <dbReference type="EMBL" id="KAL2044613.1"/>
    </source>
</evidence>
<dbReference type="InterPro" id="IPR002867">
    <property type="entry name" value="IBR_dom"/>
</dbReference>
<keyword evidence="5 8" id="KW-0863">Zinc-finger</keyword>
<dbReference type="CDD" id="cd20335">
    <property type="entry name" value="BRcat_RBR"/>
    <property type="match status" value="1"/>
</dbReference>
<dbReference type="Gene3D" id="4.10.1000.10">
    <property type="entry name" value="Zinc finger, CCCH-type"/>
    <property type="match status" value="1"/>
</dbReference>
<accession>A0ABR4AHP3</accession>
<evidence type="ECO:0000313" key="13">
    <source>
        <dbReference type="Proteomes" id="UP001590951"/>
    </source>
</evidence>
<dbReference type="PROSITE" id="PS50103">
    <property type="entry name" value="ZF_C3H1"/>
    <property type="match status" value="2"/>
</dbReference>
<evidence type="ECO:0000256" key="6">
    <source>
        <dbReference type="ARBA" id="ARBA00022786"/>
    </source>
</evidence>
<keyword evidence="3 8" id="KW-0479">Metal-binding</keyword>
<evidence type="ECO:0000256" key="2">
    <source>
        <dbReference type="ARBA" id="ARBA00022679"/>
    </source>
</evidence>
<name>A0ABR4AHP3_9LECA</name>
<evidence type="ECO:0000256" key="7">
    <source>
        <dbReference type="ARBA" id="ARBA00022833"/>
    </source>
</evidence>
<dbReference type="SUPFAM" id="SSF57850">
    <property type="entry name" value="RING/U-box"/>
    <property type="match status" value="3"/>
</dbReference>
<feature type="domain" description="C3H1-type" evidence="10">
    <location>
        <begin position="14"/>
        <end position="42"/>
    </location>
</feature>
<comment type="pathway">
    <text evidence="1">Protein modification; protein ubiquitination.</text>
</comment>
<dbReference type="SMART" id="SM00647">
    <property type="entry name" value="IBR"/>
    <property type="match status" value="2"/>
</dbReference>
<dbReference type="Pfam" id="PF22191">
    <property type="entry name" value="IBR_1"/>
    <property type="match status" value="1"/>
</dbReference>
<feature type="domain" description="RING-type" evidence="11">
    <location>
        <begin position="561"/>
        <end position="773"/>
    </location>
</feature>